<sequence>MNFMNLRELVNCNEMIYQSPFIFDPMIPQMMQQQQWLHLTQMTQMMQMQMHMAPLMPSCYVNQIPFDIKIEYSYF</sequence>
<dbReference type="EMBL" id="JAPFFF010000013">
    <property type="protein sequence ID" value="KAK8871958.1"/>
    <property type="molecule type" value="Genomic_DNA"/>
</dbReference>
<protein>
    <submittedName>
        <fullName evidence="1">Uncharacterized protein</fullName>
    </submittedName>
</protein>
<accession>A0ABR2J3A4</accession>
<keyword evidence="2" id="KW-1185">Reference proteome</keyword>
<comment type="caution">
    <text evidence="1">The sequence shown here is derived from an EMBL/GenBank/DDBJ whole genome shotgun (WGS) entry which is preliminary data.</text>
</comment>
<dbReference type="Proteomes" id="UP001470230">
    <property type="component" value="Unassembled WGS sequence"/>
</dbReference>
<proteinExistence type="predicted"/>
<evidence type="ECO:0000313" key="2">
    <source>
        <dbReference type="Proteomes" id="UP001470230"/>
    </source>
</evidence>
<organism evidence="1 2">
    <name type="scientific">Tritrichomonas musculus</name>
    <dbReference type="NCBI Taxonomy" id="1915356"/>
    <lineage>
        <taxon>Eukaryota</taxon>
        <taxon>Metamonada</taxon>
        <taxon>Parabasalia</taxon>
        <taxon>Tritrichomonadida</taxon>
        <taxon>Tritrichomonadidae</taxon>
        <taxon>Tritrichomonas</taxon>
    </lineage>
</organism>
<evidence type="ECO:0000313" key="1">
    <source>
        <dbReference type="EMBL" id="KAK8871958.1"/>
    </source>
</evidence>
<reference evidence="1 2" key="1">
    <citation type="submission" date="2024-04" db="EMBL/GenBank/DDBJ databases">
        <title>Tritrichomonas musculus Genome.</title>
        <authorList>
            <person name="Alves-Ferreira E."/>
            <person name="Grigg M."/>
            <person name="Lorenzi H."/>
            <person name="Galac M."/>
        </authorList>
    </citation>
    <scope>NUCLEOTIDE SEQUENCE [LARGE SCALE GENOMIC DNA]</scope>
    <source>
        <strain evidence="1 2">EAF2021</strain>
    </source>
</reference>
<gene>
    <name evidence="1" type="ORF">M9Y10_007706</name>
</gene>
<name>A0ABR2J3A4_9EUKA</name>